<proteinExistence type="predicted"/>
<reference evidence="1 2" key="1">
    <citation type="submission" date="2020-08" db="EMBL/GenBank/DDBJ databases">
        <title>Sequencing the genomes of 1000 actinobacteria strains.</title>
        <authorList>
            <person name="Klenk H.-P."/>
        </authorList>
    </citation>
    <scope>NUCLEOTIDE SEQUENCE [LARGE SCALE GENOMIC DNA]</scope>
    <source>
        <strain evidence="1 2">DSM 28967</strain>
    </source>
</reference>
<dbReference type="AlphaFoldDB" id="A0A7W9JD86"/>
<evidence type="ECO:0000313" key="2">
    <source>
        <dbReference type="Proteomes" id="UP000549971"/>
    </source>
</evidence>
<evidence type="ECO:0000313" key="1">
    <source>
        <dbReference type="EMBL" id="MBB5839993.1"/>
    </source>
</evidence>
<gene>
    <name evidence="1" type="ORF">HDA39_006727</name>
</gene>
<accession>A0A7W9JD86</accession>
<dbReference type="Proteomes" id="UP000549971">
    <property type="component" value="Unassembled WGS sequence"/>
</dbReference>
<comment type="caution">
    <text evidence="1">The sequence shown here is derived from an EMBL/GenBank/DDBJ whole genome shotgun (WGS) entry which is preliminary data.</text>
</comment>
<organism evidence="1 2">
    <name type="scientific">Kribbella italica</name>
    <dbReference type="NCBI Taxonomy" id="1540520"/>
    <lineage>
        <taxon>Bacteria</taxon>
        <taxon>Bacillati</taxon>
        <taxon>Actinomycetota</taxon>
        <taxon>Actinomycetes</taxon>
        <taxon>Propionibacteriales</taxon>
        <taxon>Kribbellaceae</taxon>
        <taxon>Kribbella</taxon>
    </lineage>
</organism>
<dbReference type="EMBL" id="JACHMY010000001">
    <property type="protein sequence ID" value="MBB5839993.1"/>
    <property type="molecule type" value="Genomic_DNA"/>
</dbReference>
<name>A0A7W9JD86_9ACTN</name>
<keyword evidence="2" id="KW-1185">Reference proteome</keyword>
<sequence>MRVIGTWTGAQATALQHALRLTNEAFAEHLGVAVRTIANWHARPAMVPVPVLQQALDTAHRQADNDQQARFAQSFEGDRIVAGPVADPGALDHIGRDLHHAIDWLDESAGLPDGTTEASVLSRLGHLDQRTIRRLDRERSKVGRATLSDATAALYQPGIESGTHLYRAETGLGCITTTMLVRDSWLGQPVSLGAGNDRFELDRSPAEPIRLDALAQVAAANRMAEIVATGSRFFDAHLYALTGARFDHAGVSGSFRLGRFRDYALTTDLIATELVEAVATGQADWDHLPLRSRYLPDAGHALDLATRAPAGGVLSLFAAARPASRSGRPADYVLLVQERSGQVVNGNGQLAVIPKAFHQPLVNFTDDAHLSMTLQRELEEELFGRDDLELGGQGVADPIHPSRMSEPMRWLIDRPEPETWRMECTGLGVNILTGNYEFAALTAIHDEHWWDKFGGQVMANWEANHVQQYSTRDTSALSHLIHDQRWGNEGLFALIRGLLRLSQLGGERVAIPQISEET</sequence>
<protein>
    <submittedName>
        <fullName evidence="1">Uncharacterized protein</fullName>
    </submittedName>
</protein>
<dbReference type="RefSeq" id="WP_184802041.1">
    <property type="nucleotide sequence ID" value="NZ_JACHMY010000001.1"/>
</dbReference>